<evidence type="ECO:0000313" key="2">
    <source>
        <dbReference type="EMBL" id="OSX65417.1"/>
    </source>
</evidence>
<dbReference type="Gene3D" id="3.30.530.20">
    <property type="match status" value="1"/>
</dbReference>
<dbReference type="InterPro" id="IPR024500">
    <property type="entry name" value="DUF3074"/>
</dbReference>
<gene>
    <name evidence="2" type="ORF">POSPLADRAFT_1134912</name>
</gene>
<dbReference type="EMBL" id="KZ110593">
    <property type="protein sequence ID" value="OSX65417.1"/>
    <property type="molecule type" value="Genomic_DNA"/>
</dbReference>
<protein>
    <recommendedName>
        <fullName evidence="1">DUF3074 domain-containing protein</fullName>
    </recommendedName>
</protein>
<name>A0A1X6N9U0_9APHY</name>
<proteinExistence type="predicted"/>
<organism evidence="2 3">
    <name type="scientific">Postia placenta MAD-698-R-SB12</name>
    <dbReference type="NCBI Taxonomy" id="670580"/>
    <lineage>
        <taxon>Eukaryota</taxon>
        <taxon>Fungi</taxon>
        <taxon>Dikarya</taxon>
        <taxon>Basidiomycota</taxon>
        <taxon>Agaricomycotina</taxon>
        <taxon>Agaricomycetes</taxon>
        <taxon>Polyporales</taxon>
        <taxon>Adustoporiaceae</taxon>
        <taxon>Rhodonia</taxon>
    </lineage>
</organism>
<dbReference type="RefSeq" id="XP_024342211.1">
    <property type="nucleotide sequence ID" value="XM_024484525.1"/>
</dbReference>
<sequence>MSSDYQLSIKPLKLSELPSEDAIITLAETLLDSTTSWKSGKTYYKVVKTCSRPKGPQDGAPWHCRVSEHAPADATFDEFWGKLGVDKAENEMKFIADIKKVKQIKQISPTQAVWSLYYTFTPPVSPRVFTVLQTTYLDATTPKTGIIVSIPIDLSDEPELVKLEEKGVKGRYVSVERLQELENGNVEWRMATSSTPGGKIPSFIAESTMDSAISQDVTHFLHWFHSVRPKPEEAQQDAAA</sequence>
<keyword evidence="3" id="KW-1185">Reference proteome</keyword>
<dbReference type="SUPFAM" id="SSF55961">
    <property type="entry name" value="Bet v1-like"/>
    <property type="match status" value="1"/>
</dbReference>
<dbReference type="STRING" id="670580.A0A1X6N9U0"/>
<dbReference type="PANTHER" id="PTHR40370">
    <property type="entry name" value="EXPRESSED PROTEIN"/>
    <property type="match status" value="1"/>
</dbReference>
<dbReference type="GeneID" id="36329474"/>
<dbReference type="Pfam" id="PF11274">
    <property type="entry name" value="DUF3074"/>
    <property type="match status" value="1"/>
</dbReference>
<dbReference type="PANTHER" id="PTHR40370:SF1">
    <property type="entry name" value="DUF3074 DOMAIN-CONTAINING PROTEIN"/>
    <property type="match status" value="1"/>
</dbReference>
<feature type="domain" description="DUF3074" evidence="1">
    <location>
        <begin position="62"/>
        <end position="223"/>
    </location>
</feature>
<evidence type="ECO:0000313" key="3">
    <source>
        <dbReference type="Proteomes" id="UP000194127"/>
    </source>
</evidence>
<dbReference type="Proteomes" id="UP000194127">
    <property type="component" value="Unassembled WGS sequence"/>
</dbReference>
<reference evidence="2 3" key="1">
    <citation type="submission" date="2017-04" db="EMBL/GenBank/DDBJ databases">
        <title>Genome Sequence of the Model Brown-Rot Fungus Postia placenta SB12.</title>
        <authorList>
            <consortium name="DOE Joint Genome Institute"/>
            <person name="Gaskell J."/>
            <person name="Kersten P."/>
            <person name="Larrondo L.F."/>
            <person name="Canessa P."/>
            <person name="Martinez D."/>
            <person name="Hibbett D."/>
            <person name="Schmoll M."/>
            <person name="Kubicek C.P."/>
            <person name="Martinez A.T."/>
            <person name="Yadav J."/>
            <person name="Master E."/>
            <person name="Magnuson J.K."/>
            <person name="James T."/>
            <person name="Yaver D."/>
            <person name="Berka R."/>
            <person name="Labutti K."/>
            <person name="Lipzen A."/>
            <person name="Aerts A."/>
            <person name="Barry K."/>
            <person name="Henrissat B."/>
            <person name="Blanchette R."/>
            <person name="Grigoriev I."/>
            <person name="Cullen D."/>
        </authorList>
    </citation>
    <scope>NUCLEOTIDE SEQUENCE [LARGE SCALE GENOMIC DNA]</scope>
    <source>
        <strain evidence="2 3">MAD-698-R-SB12</strain>
    </source>
</reference>
<dbReference type="OrthoDB" id="6423603at2759"/>
<accession>A0A1X6N9U0</accession>
<evidence type="ECO:0000259" key="1">
    <source>
        <dbReference type="Pfam" id="PF11274"/>
    </source>
</evidence>
<dbReference type="AlphaFoldDB" id="A0A1X6N9U0"/>
<dbReference type="InterPro" id="IPR023393">
    <property type="entry name" value="START-like_dom_sf"/>
</dbReference>